<dbReference type="PANTHER" id="PTHR34501:SF9">
    <property type="entry name" value="MAJOR OUTER MEMBRANE PROTEIN P.IA"/>
    <property type="match status" value="1"/>
</dbReference>
<evidence type="ECO:0000313" key="13">
    <source>
        <dbReference type="EMBL" id="NHO64725.1"/>
    </source>
</evidence>
<dbReference type="Pfam" id="PF13609">
    <property type="entry name" value="Porin_4"/>
    <property type="match status" value="1"/>
</dbReference>
<dbReference type="RefSeq" id="WP_167182035.1">
    <property type="nucleotide sequence ID" value="NZ_JAAONZ010000002.1"/>
</dbReference>
<dbReference type="Gene3D" id="2.40.160.10">
    <property type="entry name" value="Porin"/>
    <property type="match status" value="1"/>
</dbReference>
<evidence type="ECO:0000256" key="10">
    <source>
        <dbReference type="ARBA" id="ARBA00023237"/>
    </source>
</evidence>
<evidence type="ECO:0000259" key="12">
    <source>
        <dbReference type="Pfam" id="PF13609"/>
    </source>
</evidence>
<keyword evidence="8" id="KW-0626">Porin</keyword>
<comment type="caution">
    <text evidence="13">The sequence shown here is derived from an EMBL/GenBank/DDBJ whole genome shotgun (WGS) entry which is preliminary data.</text>
</comment>
<dbReference type="GO" id="GO:0034220">
    <property type="term" value="P:monoatomic ion transmembrane transport"/>
    <property type="evidence" value="ECO:0007669"/>
    <property type="project" value="InterPro"/>
</dbReference>
<evidence type="ECO:0000256" key="4">
    <source>
        <dbReference type="ARBA" id="ARBA00022452"/>
    </source>
</evidence>
<dbReference type="InterPro" id="IPR001702">
    <property type="entry name" value="Porin_Gram-ve"/>
</dbReference>
<gene>
    <name evidence="13" type="ORF">G8770_04090</name>
</gene>
<keyword evidence="3" id="KW-0813">Transport</keyword>
<dbReference type="SUPFAM" id="SSF56935">
    <property type="entry name" value="Porins"/>
    <property type="match status" value="1"/>
</dbReference>
<keyword evidence="7" id="KW-0406">Ion transport</keyword>
<dbReference type="EMBL" id="JAAONZ010000002">
    <property type="protein sequence ID" value="NHO64725.1"/>
    <property type="molecule type" value="Genomic_DNA"/>
</dbReference>
<feature type="chain" id="PRO_5038913167" evidence="11">
    <location>
        <begin position="21"/>
        <end position="356"/>
    </location>
</feature>
<feature type="domain" description="Porin" evidence="12">
    <location>
        <begin position="9"/>
        <end position="337"/>
    </location>
</feature>
<evidence type="ECO:0000256" key="11">
    <source>
        <dbReference type="SAM" id="SignalP"/>
    </source>
</evidence>
<dbReference type="CDD" id="cd00342">
    <property type="entry name" value="gram_neg_porins"/>
    <property type="match status" value="1"/>
</dbReference>
<keyword evidence="9" id="KW-0472">Membrane</keyword>
<dbReference type="InterPro" id="IPR050298">
    <property type="entry name" value="Gram-neg_bact_OMP"/>
</dbReference>
<dbReference type="PRINTS" id="PR00184">
    <property type="entry name" value="NEISSPPORIN"/>
</dbReference>
<keyword evidence="14" id="KW-1185">Reference proteome</keyword>
<dbReference type="GO" id="GO:0046930">
    <property type="term" value="C:pore complex"/>
    <property type="evidence" value="ECO:0007669"/>
    <property type="project" value="UniProtKB-KW"/>
</dbReference>
<keyword evidence="10" id="KW-0998">Cell outer membrane</keyword>
<sequence>MKKALLPLAVAAVLPVTAFAELGETDTSFYGKMNVTAVNTNFDSSVDGDNESAWNLNSNASRVGFKGKTQLGENLYAIYKAEFEVYVDSGISGSSSDDQTFKQRNIYVGLMGDYGTIIAGRHDSVLKLSQAKVDLFGDLQGGDIKNWMSGETRSSNMINYTTPKLGGFSLSVMSVLGEDSGDRRDGLLDSYSTGVSFSHEGLYLALSRDENVKSGSQEKQFLNINRFVASYAIGDLTLGAILQQAEDGDNFEDNASGSTEMSYDEDSFMVSAAYKLGDFVLKTQYGQGEYTVEDATFGGSLVDDDFEREAWVVGVDYKLAKSTKVYTYYSNIETDDNLLSFSSDSDVFGLGMEHKF</sequence>
<evidence type="ECO:0000256" key="2">
    <source>
        <dbReference type="ARBA" id="ARBA00011233"/>
    </source>
</evidence>
<feature type="signal peptide" evidence="11">
    <location>
        <begin position="1"/>
        <end position="20"/>
    </location>
</feature>
<comment type="subunit">
    <text evidence="2">Homotrimer.</text>
</comment>
<dbReference type="InterPro" id="IPR033900">
    <property type="entry name" value="Gram_neg_porin_domain"/>
</dbReference>
<dbReference type="PRINTS" id="PR00182">
    <property type="entry name" value="ECOLNEIPORIN"/>
</dbReference>
<name>A0A9E5JUC5_9GAMM</name>
<proteinExistence type="predicted"/>
<dbReference type="Proteomes" id="UP000787472">
    <property type="component" value="Unassembled WGS sequence"/>
</dbReference>
<evidence type="ECO:0000256" key="3">
    <source>
        <dbReference type="ARBA" id="ARBA00022448"/>
    </source>
</evidence>
<organism evidence="13 14">
    <name type="scientific">Pseudomaricurvus hydrocarbonicus</name>
    <dbReference type="NCBI Taxonomy" id="1470433"/>
    <lineage>
        <taxon>Bacteria</taxon>
        <taxon>Pseudomonadati</taxon>
        <taxon>Pseudomonadota</taxon>
        <taxon>Gammaproteobacteria</taxon>
        <taxon>Cellvibrionales</taxon>
        <taxon>Cellvibrionaceae</taxon>
        <taxon>Pseudomaricurvus</taxon>
    </lineage>
</organism>
<accession>A0A9E5JUC5</accession>
<dbReference type="GO" id="GO:0009279">
    <property type="term" value="C:cell outer membrane"/>
    <property type="evidence" value="ECO:0007669"/>
    <property type="project" value="UniProtKB-SubCell"/>
</dbReference>
<evidence type="ECO:0000256" key="9">
    <source>
        <dbReference type="ARBA" id="ARBA00023136"/>
    </source>
</evidence>
<keyword evidence="4" id="KW-1134">Transmembrane beta strand</keyword>
<reference evidence="13" key="1">
    <citation type="submission" date="2020-03" db="EMBL/GenBank/DDBJ databases">
        <authorList>
            <person name="Guo F."/>
        </authorList>
    </citation>
    <scope>NUCLEOTIDE SEQUENCE</scope>
    <source>
        <strain evidence="13">JCM 30134</strain>
    </source>
</reference>
<evidence type="ECO:0000313" key="14">
    <source>
        <dbReference type="Proteomes" id="UP000787472"/>
    </source>
</evidence>
<dbReference type="PANTHER" id="PTHR34501">
    <property type="entry name" value="PROTEIN YDDL-RELATED"/>
    <property type="match status" value="1"/>
</dbReference>
<protein>
    <submittedName>
        <fullName evidence="13">Porin</fullName>
    </submittedName>
</protein>
<keyword evidence="6 11" id="KW-0732">Signal</keyword>
<keyword evidence="5" id="KW-0812">Transmembrane</keyword>
<evidence type="ECO:0000256" key="1">
    <source>
        <dbReference type="ARBA" id="ARBA00004571"/>
    </source>
</evidence>
<dbReference type="InterPro" id="IPR002299">
    <property type="entry name" value="Porin_Neis"/>
</dbReference>
<evidence type="ECO:0000256" key="6">
    <source>
        <dbReference type="ARBA" id="ARBA00022729"/>
    </source>
</evidence>
<evidence type="ECO:0000256" key="8">
    <source>
        <dbReference type="ARBA" id="ARBA00023114"/>
    </source>
</evidence>
<comment type="subcellular location">
    <subcellularLocation>
        <location evidence="1">Cell outer membrane</location>
        <topology evidence="1">Multi-pass membrane protein</topology>
    </subcellularLocation>
</comment>
<dbReference type="InterPro" id="IPR023614">
    <property type="entry name" value="Porin_dom_sf"/>
</dbReference>
<evidence type="ECO:0000256" key="7">
    <source>
        <dbReference type="ARBA" id="ARBA00023065"/>
    </source>
</evidence>
<dbReference type="AlphaFoldDB" id="A0A9E5JUC5"/>
<dbReference type="GO" id="GO:0015288">
    <property type="term" value="F:porin activity"/>
    <property type="evidence" value="ECO:0007669"/>
    <property type="project" value="UniProtKB-KW"/>
</dbReference>
<evidence type="ECO:0000256" key="5">
    <source>
        <dbReference type="ARBA" id="ARBA00022692"/>
    </source>
</evidence>